<reference evidence="2" key="1">
    <citation type="submission" date="2022-12" db="EMBL/GenBank/DDBJ databases">
        <authorList>
            <person name="Petersen C."/>
        </authorList>
    </citation>
    <scope>NUCLEOTIDE SEQUENCE</scope>
    <source>
        <strain evidence="2">IBT 29677</strain>
    </source>
</reference>
<feature type="region of interest" description="Disordered" evidence="1">
    <location>
        <begin position="23"/>
        <end position="43"/>
    </location>
</feature>
<accession>A0A9W9VHF7</accession>
<dbReference type="GeneID" id="81376277"/>
<sequence length="194" mass="22207">MMLIVFGGVAATGYFTWDEFHQEKPNKHEPGQNTTQGNGTNDTNLIVTRRDIPKVILPLWGDYDDEITAEDVPGGLLPGEKPECSMRSKKPQCYTGHLCYRRKCVPWCKTKWDTCYTGHTCLLNDTSNWRICSREPEYQLPCTENYKSCEESGDCCTGSCQRRGELNVCVPPGKFEHRPKGWKGDYWPEDEVKE</sequence>
<dbReference type="RefSeq" id="XP_056483327.1">
    <property type="nucleotide sequence ID" value="XM_056637297.1"/>
</dbReference>
<evidence type="ECO:0000256" key="1">
    <source>
        <dbReference type="SAM" id="MobiDB-lite"/>
    </source>
</evidence>
<reference evidence="2" key="2">
    <citation type="journal article" date="2023" name="IMA Fungus">
        <title>Comparative genomic study of the Penicillium genus elucidates a diverse pangenome and 15 lateral gene transfer events.</title>
        <authorList>
            <person name="Petersen C."/>
            <person name="Sorensen T."/>
            <person name="Nielsen M.R."/>
            <person name="Sondergaard T.E."/>
            <person name="Sorensen J.L."/>
            <person name="Fitzpatrick D.A."/>
            <person name="Frisvad J.C."/>
            <person name="Nielsen K.L."/>
        </authorList>
    </citation>
    <scope>NUCLEOTIDE SEQUENCE</scope>
    <source>
        <strain evidence="2">IBT 29677</strain>
    </source>
</reference>
<keyword evidence="3" id="KW-1185">Reference proteome</keyword>
<protein>
    <submittedName>
        <fullName evidence="2">Uncharacterized protein</fullName>
    </submittedName>
</protein>
<comment type="caution">
    <text evidence="2">The sequence shown here is derived from an EMBL/GenBank/DDBJ whole genome shotgun (WGS) entry which is preliminary data.</text>
</comment>
<dbReference type="AlphaFoldDB" id="A0A9W9VHF7"/>
<dbReference type="EMBL" id="JAPZBU010000011">
    <property type="protein sequence ID" value="KAJ5379541.1"/>
    <property type="molecule type" value="Genomic_DNA"/>
</dbReference>
<gene>
    <name evidence="2" type="ORF">N7509_012660</name>
</gene>
<proteinExistence type="predicted"/>
<dbReference type="Proteomes" id="UP001147747">
    <property type="component" value="Unassembled WGS sequence"/>
</dbReference>
<evidence type="ECO:0000313" key="2">
    <source>
        <dbReference type="EMBL" id="KAJ5379541.1"/>
    </source>
</evidence>
<name>A0A9W9VHF7_9EURO</name>
<organism evidence="2 3">
    <name type="scientific">Penicillium cosmopolitanum</name>
    <dbReference type="NCBI Taxonomy" id="1131564"/>
    <lineage>
        <taxon>Eukaryota</taxon>
        <taxon>Fungi</taxon>
        <taxon>Dikarya</taxon>
        <taxon>Ascomycota</taxon>
        <taxon>Pezizomycotina</taxon>
        <taxon>Eurotiomycetes</taxon>
        <taxon>Eurotiomycetidae</taxon>
        <taxon>Eurotiales</taxon>
        <taxon>Aspergillaceae</taxon>
        <taxon>Penicillium</taxon>
    </lineage>
</organism>
<feature type="compositionally biased region" description="Low complexity" evidence="1">
    <location>
        <begin position="31"/>
        <end position="43"/>
    </location>
</feature>
<evidence type="ECO:0000313" key="3">
    <source>
        <dbReference type="Proteomes" id="UP001147747"/>
    </source>
</evidence>
<dbReference type="OrthoDB" id="10314713at2759"/>